<evidence type="ECO:0000313" key="2">
    <source>
        <dbReference type="EMBL" id="JAV23248.1"/>
    </source>
</evidence>
<feature type="compositionally biased region" description="Basic residues" evidence="1">
    <location>
        <begin position="274"/>
        <end position="283"/>
    </location>
</feature>
<organism evidence="2">
    <name type="scientific">Culex tarsalis</name>
    <name type="common">Encephalitis mosquito</name>
    <dbReference type="NCBI Taxonomy" id="7177"/>
    <lineage>
        <taxon>Eukaryota</taxon>
        <taxon>Metazoa</taxon>
        <taxon>Ecdysozoa</taxon>
        <taxon>Arthropoda</taxon>
        <taxon>Hexapoda</taxon>
        <taxon>Insecta</taxon>
        <taxon>Pterygota</taxon>
        <taxon>Neoptera</taxon>
        <taxon>Endopterygota</taxon>
        <taxon>Diptera</taxon>
        <taxon>Nematocera</taxon>
        <taxon>Culicoidea</taxon>
        <taxon>Culicidae</taxon>
        <taxon>Culicinae</taxon>
        <taxon>Culicini</taxon>
        <taxon>Culex</taxon>
        <taxon>Culex</taxon>
    </lineage>
</organism>
<dbReference type="AlphaFoldDB" id="A0A1Q3F6Y8"/>
<reference evidence="2" key="1">
    <citation type="submission" date="2017-01" db="EMBL/GenBank/DDBJ databases">
        <title>A deep insight into the sialotranscriptome of adult male and female Cluex tarsalis mosquitoes.</title>
        <authorList>
            <person name="Ribeiro J.M."/>
            <person name="Moreira F."/>
            <person name="Bernard K.A."/>
            <person name="Calvo E."/>
        </authorList>
    </citation>
    <scope>NUCLEOTIDE SEQUENCE</scope>
    <source>
        <strain evidence="2">Kern County</strain>
        <tissue evidence="2">Salivary glands</tissue>
    </source>
</reference>
<name>A0A1Q3F6Y8_CULTA</name>
<feature type="region of interest" description="Disordered" evidence="1">
    <location>
        <begin position="249"/>
        <end position="283"/>
    </location>
</feature>
<protein>
    <submittedName>
        <fullName evidence="2">Uncharacterized protein</fullName>
    </submittedName>
</protein>
<sequence length="283" mass="31765">MSAKAKTVKNSKPSKTIRNVLVQPFKTKWPLVNENDMTRTTQLLKQVPRDHVTVGTNAALEILHTAKACALLLTSEFHPHILGKQIIRMAQRNLPTIKVLAIPDLKWDDSLQKVIAIRGGEQRVPQLDSLLAAMEEIIKSNGFEDDLCSSPISIKKKKSRPKKPATKISPEELSRLYLTRSDSNQRAFIPRVSSYAIKSKDGDNKQDWGEFISLSKSTPESMDVESEEELEQSVESKLNISGKLNVKSSENLKQQSGPYIGLTVNRIQGDPNRRKNPKMKKSK</sequence>
<evidence type="ECO:0000256" key="1">
    <source>
        <dbReference type="SAM" id="MobiDB-lite"/>
    </source>
</evidence>
<dbReference type="EMBL" id="GFDL01011797">
    <property type="protein sequence ID" value="JAV23248.1"/>
    <property type="molecule type" value="Transcribed_RNA"/>
</dbReference>
<proteinExistence type="predicted"/>
<accession>A0A1Q3F6Y8</accession>